<dbReference type="OrthoDB" id="1733656at2759"/>
<dbReference type="InterPro" id="IPR013785">
    <property type="entry name" value="Aldolase_TIM"/>
</dbReference>
<organism evidence="7 8">
    <name type="scientific">Polypedilum vanderplanki</name>
    <name type="common">Sleeping chironomid midge</name>
    <dbReference type="NCBI Taxonomy" id="319348"/>
    <lineage>
        <taxon>Eukaryota</taxon>
        <taxon>Metazoa</taxon>
        <taxon>Ecdysozoa</taxon>
        <taxon>Arthropoda</taxon>
        <taxon>Hexapoda</taxon>
        <taxon>Insecta</taxon>
        <taxon>Pterygota</taxon>
        <taxon>Neoptera</taxon>
        <taxon>Endopterygota</taxon>
        <taxon>Diptera</taxon>
        <taxon>Nematocera</taxon>
        <taxon>Chironomoidea</taxon>
        <taxon>Chironomidae</taxon>
        <taxon>Chironominae</taxon>
        <taxon>Polypedilum</taxon>
        <taxon>Polypedilum</taxon>
    </lineage>
</organism>
<evidence type="ECO:0000256" key="2">
    <source>
        <dbReference type="ARBA" id="ARBA00013260"/>
    </source>
</evidence>
<comment type="cofactor">
    <cofactor evidence="1">
        <name>FMN</name>
        <dbReference type="ChEBI" id="CHEBI:58210"/>
    </cofactor>
</comment>
<dbReference type="EMBL" id="JADBJN010000001">
    <property type="protein sequence ID" value="KAG5683139.1"/>
    <property type="molecule type" value="Genomic_DNA"/>
</dbReference>
<protein>
    <recommendedName>
        <fullName evidence="2">peptidyl-tRNA hydrolase</fullName>
        <ecNumber evidence="2">3.1.1.29</ecNumber>
    </recommendedName>
</protein>
<evidence type="ECO:0000313" key="7">
    <source>
        <dbReference type="EMBL" id="KAG5683139.1"/>
    </source>
</evidence>
<dbReference type="InterPro" id="IPR000262">
    <property type="entry name" value="FMN-dep_DH"/>
</dbReference>
<comment type="similarity">
    <text evidence="4">Belongs to the PTH2 family.</text>
</comment>
<dbReference type="Gene3D" id="3.20.20.70">
    <property type="entry name" value="Aldolase class I"/>
    <property type="match status" value="1"/>
</dbReference>
<sequence>MDGSGINEYVARQFDQSISWDDVKMANEFHKAANNTKGIMTKEDARLACKLGVSALARGSALKLRMKLPIFFDGGIREATRYFDCIALGANVFHRKTSSIWFGIAESVAMKWFNLGQPKIVLKVDTEDEIMNLRQRAIDSDLVTALIRDAGRTQIASNTWTCLGIGPDYDEKIDAIVKDLKLL</sequence>
<gene>
    <name evidence="7" type="ORF">PVAND_012439</name>
</gene>
<dbReference type="InterPro" id="IPR002833">
    <property type="entry name" value="PTH2"/>
</dbReference>
<evidence type="ECO:0000313" key="8">
    <source>
        <dbReference type="Proteomes" id="UP001107558"/>
    </source>
</evidence>
<dbReference type="Gene3D" id="3.40.1490.10">
    <property type="entry name" value="Bit1"/>
    <property type="match status" value="1"/>
</dbReference>
<comment type="catalytic activity">
    <reaction evidence="5">
        <text>an N-acyl-L-alpha-aminoacyl-tRNA + H2O = an N-acyl-L-amino acid + a tRNA + H(+)</text>
        <dbReference type="Rhea" id="RHEA:54448"/>
        <dbReference type="Rhea" id="RHEA-COMP:10123"/>
        <dbReference type="Rhea" id="RHEA-COMP:13883"/>
        <dbReference type="ChEBI" id="CHEBI:15377"/>
        <dbReference type="ChEBI" id="CHEBI:15378"/>
        <dbReference type="ChEBI" id="CHEBI:59874"/>
        <dbReference type="ChEBI" id="CHEBI:78442"/>
        <dbReference type="ChEBI" id="CHEBI:138191"/>
        <dbReference type="EC" id="3.1.1.29"/>
    </reaction>
</comment>
<dbReference type="PANTHER" id="PTHR12649">
    <property type="entry name" value="PEPTIDYL-TRNA HYDROLASE 2"/>
    <property type="match status" value="1"/>
</dbReference>
<reference evidence="7" key="1">
    <citation type="submission" date="2021-03" db="EMBL/GenBank/DDBJ databases">
        <title>Chromosome level genome of the anhydrobiotic midge Polypedilum vanderplanki.</title>
        <authorList>
            <person name="Yoshida Y."/>
            <person name="Kikawada T."/>
            <person name="Gusev O."/>
        </authorList>
    </citation>
    <scope>NUCLEOTIDE SEQUENCE</scope>
    <source>
        <strain evidence="7">NIAS01</strain>
        <tissue evidence="7">Whole body or cell culture</tissue>
    </source>
</reference>
<evidence type="ECO:0000259" key="6">
    <source>
        <dbReference type="Pfam" id="PF01070"/>
    </source>
</evidence>
<keyword evidence="8" id="KW-1185">Reference proteome</keyword>
<name>A0A9J6CNE2_POLVA</name>
<proteinExistence type="inferred from homology"/>
<dbReference type="GO" id="GO:0016491">
    <property type="term" value="F:oxidoreductase activity"/>
    <property type="evidence" value="ECO:0007669"/>
    <property type="project" value="InterPro"/>
</dbReference>
<keyword evidence="3" id="KW-0378">Hydrolase</keyword>
<dbReference type="InterPro" id="IPR023476">
    <property type="entry name" value="Pep_tRNA_hydro_II_dom_sf"/>
</dbReference>
<dbReference type="Proteomes" id="UP001107558">
    <property type="component" value="Chromosome 1"/>
</dbReference>
<dbReference type="GO" id="GO:0004045">
    <property type="term" value="F:peptidyl-tRNA hydrolase activity"/>
    <property type="evidence" value="ECO:0007669"/>
    <property type="project" value="UniProtKB-EC"/>
</dbReference>
<dbReference type="EC" id="3.1.1.29" evidence="2"/>
<accession>A0A9J6CNE2</accession>
<dbReference type="SUPFAM" id="SSF51395">
    <property type="entry name" value="FMN-linked oxidoreductases"/>
    <property type="match status" value="1"/>
</dbReference>
<evidence type="ECO:0000256" key="1">
    <source>
        <dbReference type="ARBA" id="ARBA00001917"/>
    </source>
</evidence>
<dbReference type="Pfam" id="PF01070">
    <property type="entry name" value="FMN_dh"/>
    <property type="match status" value="1"/>
</dbReference>
<dbReference type="PANTHER" id="PTHR12649:SF11">
    <property type="entry name" value="PEPTIDYL-TRNA HYDROLASE 2, MITOCHONDRIAL"/>
    <property type="match status" value="1"/>
</dbReference>
<evidence type="ECO:0000256" key="5">
    <source>
        <dbReference type="ARBA" id="ARBA00048707"/>
    </source>
</evidence>
<dbReference type="SUPFAM" id="SSF102462">
    <property type="entry name" value="Peptidyl-tRNA hydrolase II"/>
    <property type="match status" value="1"/>
</dbReference>
<dbReference type="AlphaFoldDB" id="A0A9J6CNE2"/>
<evidence type="ECO:0000256" key="3">
    <source>
        <dbReference type="ARBA" id="ARBA00022801"/>
    </source>
</evidence>
<evidence type="ECO:0000256" key="4">
    <source>
        <dbReference type="ARBA" id="ARBA00038050"/>
    </source>
</evidence>
<feature type="domain" description="FMN-dependent dehydrogenase" evidence="6">
    <location>
        <begin position="5"/>
        <end position="55"/>
    </location>
</feature>
<comment type="caution">
    <text evidence="7">The sequence shown here is derived from an EMBL/GenBank/DDBJ whole genome shotgun (WGS) entry which is preliminary data.</text>
</comment>
<dbReference type="GO" id="GO:0005829">
    <property type="term" value="C:cytosol"/>
    <property type="evidence" value="ECO:0007669"/>
    <property type="project" value="TreeGrafter"/>
</dbReference>
<dbReference type="Pfam" id="PF01981">
    <property type="entry name" value="PTH2"/>
    <property type="match status" value="1"/>
</dbReference>